<evidence type="ECO:0000256" key="1">
    <source>
        <dbReference type="SAM" id="Phobius"/>
    </source>
</evidence>
<feature type="transmembrane region" description="Helical" evidence="1">
    <location>
        <begin position="45"/>
        <end position="75"/>
    </location>
</feature>
<sequence>MSSEYSYLLNTTSPFLLPISSNNETQVLLECASEGTKVWGQSSCYWVLGFFGGIFASFALLLCLLFCFCLCSHVCRQYRKSRNDKCIRSNSMVNIRPYSMVISSPVTGYQLFDDSISTNNPYHAPRLPCRQCPSEELNLADSWQRCLPTLSSNYGRDLTYIGRSRSLQASAERTAATVAECDARSRVTLPEEIRHSGMGRREQWAPFDGNAFGFYTRENASPTWAYFSAYSDDYANRQTMLLSGDLNDIKYCDFHSEETTTLDFAGEPTALDVSDANNNGYRDDDELIVEGHEYCNGNVTF</sequence>
<keyword evidence="3" id="KW-1185">Reference proteome</keyword>
<gene>
    <name evidence="2" type="ORF">Tcan_10886</name>
</gene>
<evidence type="ECO:0000313" key="2">
    <source>
        <dbReference type="EMBL" id="KHN84626.1"/>
    </source>
</evidence>
<evidence type="ECO:0000313" key="3">
    <source>
        <dbReference type="Proteomes" id="UP000031036"/>
    </source>
</evidence>
<dbReference type="Proteomes" id="UP000031036">
    <property type="component" value="Unassembled WGS sequence"/>
</dbReference>
<name>A0A0B2VMA3_TOXCA</name>
<accession>A0A0B2VMA3</accession>
<comment type="caution">
    <text evidence="2">The sequence shown here is derived from an EMBL/GenBank/DDBJ whole genome shotgun (WGS) entry which is preliminary data.</text>
</comment>
<dbReference type="EMBL" id="JPKZ01000908">
    <property type="protein sequence ID" value="KHN84626.1"/>
    <property type="molecule type" value="Genomic_DNA"/>
</dbReference>
<keyword evidence="1" id="KW-0812">Transmembrane</keyword>
<keyword evidence="1" id="KW-0472">Membrane</keyword>
<organism evidence="2 3">
    <name type="scientific">Toxocara canis</name>
    <name type="common">Canine roundworm</name>
    <dbReference type="NCBI Taxonomy" id="6265"/>
    <lineage>
        <taxon>Eukaryota</taxon>
        <taxon>Metazoa</taxon>
        <taxon>Ecdysozoa</taxon>
        <taxon>Nematoda</taxon>
        <taxon>Chromadorea</taxon>
        <taxon>Rhabditida</taxon>
        <taxon>Spirurina</taxon>
        <taxon>Ascaridomorpha</taxon>
        <taxon>Ascaridoidea</taxon>
        <taxon>Toxocaridae</taxon>
        <taxon>Toxocara</taxon>
    </lineage>
</organism>
<protein>
    <submittedName>
        <fullName evidence="2">Uncharacterized protein</fullName>
    </submittedName>
</protein>
<keyword evidence="1" id="KW-1133">Transmembrane helix</keyword>
<proteinExistence type="predicted"/>
<reference evidence="2 3" key="1">
    <citation type="submission" date="2014-11" db="EMBL/GenBank/DDBJ databases">
        <title>Genetic blueprint of the zoonotic pathogen Toxocara canis.</title>
        <authorList>
            <person name="Zhu X.-Q."/>
            <person name="Korhonen P.K."/>
            <person name="Cai H."/>
            <person name="Young N.D."/>
            <person name="Nejsum P."/>
            <person name="von Samson-Himmelstjerna G."/>
            <person name="Boag P.R."/>
            <person name="Tan P."/>
            <person name="Li Q."/>
            <person name="Min J."/>
            <person name="Yang Y."/>
            <person name="Wang X."/>
            <person name="Fang X."/>
            <person name="Hall R.S."/>
            <person name="Hofmann A."/>
            <person name="Sternberg P.W."/>
            <person name="Jex A.R."/>
            <person name="Gasser R.B."/>
        </authorList>
    </citation>
    <scope>NUCLEOTIDE SEQUENCE [LARGE SCALE GENOMIC DNA]</scope>
    <source>
        <strain evidence="2">PN_DK_2014</strain>
    </source>
</reference>
<dbReference type="AlphaFoldDB" id="A0A0B2VMA3"/>